<evidence type="ECO:0000313" key="2">
    <source>
        <dbReference type="Proteomes" id="UP000262802"/>
    </source>
</evidence>
<proteinExistence type="predicted"/>
<name>A0A3B7RC05_9BACT</name>
<evidence type="ECO:0000313" key="1">
    <source>
        <dbReference type="EMBL" id="AYA38199.1"/>
    </source>
</evidence>
<evidence type="ECO:0008006" key="3">
    <source>
        <dbReference type="Google" id="ProtNLM"/>
    </source>
</evidence>
<keyword evidence="2" id="KW-1185">Reference proteome</keyword>
<organism evidence="1 2">
    <name type="scientific">Hymenobacter oligotrophus</name>
    <dbReference type="NCBI Taxonomy" id="2319843"/>
    <lineage>
        <taxon>Bacteria</taxon>
        <taxon>Pseudomonadati</taxon>
        <taxon>Bacteroidota</taxon>
        <taxon>Cytophagia</taxon>
        <taxon>Cytophagales</taxon>
        <taxon>Hymenobacteraceae</taxon>
        <taxon>Hymenobacter</taxon>
    </lineage>
</organism>
<protein>
    <recommendedName>
        <fullName evidence="3">STAS/SEC14 domain-containing protein</fullName>
    </recommendedName>
</protein>
<dbReference type="OrthoDB" id="880556at2"/>
<reference evidence="1 2" key="1">
    <citation type="submission" date="2018-09" db="EMBL/GenBank/DDBJ databases">
        <title>Hymenobacter medium sp. nov., isolated from R2A medium.</title>
        <authorList>
            <person name="Yingchao G."/>
        </authorList>
    </citation>
    <scope>NUCLEOTIDE SEQUENCE [LARGE SCALE GENOMIC DNA]</scope>
    <source>
        <strain evidence="2">sh-6</strain>
    </source>
</reference>
<dbReference type="EMBL" id="CP032317">
    <property type="protein sequence ID" value="AYA38199.1"/>
    <property type="molecule type" value="Genomic_DNA"/>
</dbReference>
<sequence length="153" mass="17590">MDNLYFDSLTLFHDPALRLLYHRWRGTYNSHLFQPAVRHIQSLLEQRNVEYWIVDLNGLPNLGLEDQFWISAEVLPQVAQLPHLRQLALVLSSNVYNQLAAESILHLGNRHLQFEVQFFSDTASAFDWLINPTLESATPAQLLAEQASLRPVA</sequence>
<accession>A0A3B7RC05</accession>
<dbReference type="KEGG" id="hyh:D3Y59_14800"/>
<dbReference type="AlphaFoldDB" id="A0A3B7RC05"/>
<gene>
    <name evidence="1" type="ORF">D3Y59_14800</name>
</gene>
<dbReference type="Proteomes" id="UP000262802">
    <property type="component" value="Chromosome"/>
</dbReference>